<name>A0A0H1R1T3_9EURY</name>
<comment type="similarity">
    <text evidence="1 8">Belongs to the V-ATPase E subunit family.</text>
</comment>
<proteinExistence type="inferred from homology"/>
<evidence type="ECO:0000313" key="9">
    <source>
        <dbReference type="EMBL" id="KLK88974.1"/>
    </source>
</evidence>
<dbReference type="SUPFAM" id="SSF160527">
    <property type="entry name" value="V-type ATPase subunit E-like"/>
    <property type="match status" value="1"/>
</dbReference>
<evidence type="ECO:0000256" key="8">
    <source>
        <dbReference type="HAMAP-Rule" id="MF_00311"/>
    </source>
</evidence>
<dbReference type="GO" id="GO:0033178">
    <property type="term" value="C:proton-transporting two-sector ATPase complex, catalytic domain"/>
    <property type="evidence" value="ECO:0007669"/>
    <property type="project" value="InterPro"/>
</dbReference>
<comment type="caution">
    <text evidence="9">The sequence shown here is derived from an EMBL/GenBank/DDBJ whole genome shotgun (WGS) entry which is preliminary data.</text>
</comment>
<keyword evidence="5 8" id="KW-0406">Ion transport</keyword>
<dbReference type="GO" id="GO:0005524">
    <property type="term" value="F:ATP binding"/>
    <property type="evidence" value="ECO:0007669"/>
    <property type="project" value="UniProtKB-UniRule"/>
</dbReference>
<evidence type="ECO:0000256" key="2">
    <source>
        <dbReference type="ARBA" id="ARBA00022448"/>
    </source>
</evidence>
<dbReference type="RefSeq" id="WP_048179449.1">
    <property type="nucleotide sequence ID" value="NZ_JXOJ01000001.1"/>
</dbReference>
<keyword evidence="7 8" id="KW-0066">ATP synthesis</keyword>
<dbReference type="PATRIC" id="fig|1550566.3.peg.101"/>
<dbReference type="Proteomes" id="UP000035301">
    <property type="component" value="Unassembled WGS sequence"/>
</dbReference>
<accession>A0A0H1R1T3</accession>
<evidence type="ECO:0000256" key="3">
    <source>
        <dbReference type="ARBA" id="ARBA00022475"/>
    </source>
</evidence>
<evidence type="ECO:0000256" key="5">
    <source>
        <dbReference type="ARBA" id="ARBA00023065"/>
    </source>
</evidence>
<reference evidence="9 10" key="1">
    <citation type="journal article" date="2015" name="Int. J. Syst. Evol. Microbiol.">
        <title>Methanoculleus sediminis sp. nov., a methanogen from sediments near a submarine mud volcano.</title>
        <authorList>
            <person name="Chen S.C."/>
            <person name="Chen M.F."/>
            <person name="Lai M.C."/>
            <person name="Weng C.Y."/>
            <person name="Wu S.Y."/>
            <person name="Lin S."/>
            <person name="Yang T.F."/>
            <person name="Chen P.C."/>
        </authorList>
    </citation>
    <scope>NUCLEOTIDE SEQUENCE [LARGE SCALE GENOMIC DNA]</scope>
    <source>
        <strain evidence="9 10">S3Fa</strain>
    </source>
</reference>
<evidence type="ECO:0000313" key="10">
    <source>
        <dbReference type="Proteomes" id="UP000035301"/>
    </source>
</evidence>
<dbReference type="Pfam" id="PF01991">
    <property type="entry name" value="vATP-synt_E"/>
    <property type="match status" value="1"/>
</dbReference>
<dbReference type="GO" id="GO:0005886">
    <property type="term" value="C:plasma membrane"/>
    <property type="evidence" value="ECO:0007669"/>
    <property type="project" value="UniProtKB-SubCell"/>
</dbReference>
<dbReference type="Gene3D" id="3.30.2320.30">
    <property type="entry name" value="ATP synthase, E subunit, C-terminal"/>
    <property type="match status" value="1"/>
</dbReference>
<dbReference type="GO" id="GO:0042777">
    <property type="term" value="P:proton motive force-driven plasma membrane ATP synthesis"/>
    <property type="evidence" value="ECO:0007669"/>
    <property type="project" value="UniProtKB-UniRule"/>
</dbReference>
<evidence type="ECO:0000256" key="6">
    <source>
        <dbReference type="ARBA" id="ARBA00023136"/>
    </source>
</evidence>
<keyword evidence="6 8" id="KW-0472">Membrane</keyword>
<dbReference type="EMBL" id="JXOJ01000001">
    <property type="protein sequence ID" value="KLK88974.1"/>
    <property type="molecule type" value="Genomic_DNA"/>
</dbReference>
<keyword evidence="4 8" id="KW-0375">Hydrogen ion transport</keyword>
<dbReference type="HAMAP" id="MF_00311">
    <property type="entry name" value="ATP_synth_E_arch"/>
    <property type="match status" value="1"/>
</dbReference>
<dbReference type="Gene3D" id="1.20.5.620">
    <property type="entry name" value="F1F0 ATP synthase subunit B, membrane domain"/>
    <property type="match status" value="1"/>
</dbReference>
<evidence type="ECO:0000256" key="1">
    <source>
        <dbReference type="ARBA" id="ARBA00005901"/>
    </source>
</evidence>
<evidence type="ECO:0000256" key="7">
    <source>
        <dbReference type="ARBA" id="ARBA00023310"/>
    </source>
</evidence>
<comment type="subcellular location">
    <subcellularLocation>
        <location evidence="8">Cell membrane</location>
        <topology evidence="8">Peripheral membrane protein</topology>
    </subcellularLocation>
</comment>
<dbReference type="STRING" id="1550566.SZ63_00450"/>
<keyword evidence="3 8" id="KW-1003">Cell membrane</keyword>
<keyword evidence="10" id="KW-1185">Reference proteome</keyword>
<protein>
    <recommendedName>
        <fullName evidence="8">A-type ATP synthase subunit E</fullName>
    </recommendedName>
</protein>
<dbReference type="GO" id="GO:0046933">
    <property type="term" value="F:proton-transporting ATP synthase activity, rotational mechanism"/>
    <property type="evidence" value="ECO:0007669"/>
    <property type="project" value="UniProtKB-UniRule"/>
</dbReference>
<dbReference type="InterPro" id="IPR002842">
    <property type="entry name" value="ATPase_V1_Esu"/>
</dbReference>
<organism evidence="9 10">
    <name type="scientific">Methanoculleus sediminis</name>
    <dbReference type="NCBI Taxonomy" id="1550566"/>
    <lineage>
        <taxon>Archaea</taxon>
        <taxon>Methanobacteriati</taxon>
        <taxon>Methanobacteriota</taxon>
        <taxon>Stenosarchaea group</taxon>
        <taxon>Methanomicrobia</taxon>
        <taxon>Methanomicrobiales</taxon>
        <taxon>Methanomicrobiaceae</taxon>
        <taxon>Methanoculleus</taxon>
    </lineage>
</organism>
<comment type="function">
    <text evidence="8">Component of the A-type ATP synthase that produces ATP from ADP in the presence of a proton gradient across the membrane.</text>
</comment>
<dbReference type="OrthoDB" id="4691at2157"/>
<dbReference type="InterPro" id="IPR038495">
    <property type="entry name" value="ATPase_E_C"/>
</dbReference>
<sequence>MGLEAVVNEIREKGRKEVEAIRAETRTDVEEILKDAQTRAAGIKASAQEEADRAATHIVNQEASAANLVVKRQVLNAQKTLLDQVYSASLAAVGDLPAEFQEKALTALLKRAVKEIKKGVVHANERDSPVVEEILSQLKMFSGYAVGAPVDIPGGIIVESNDGELQIDYSYRTFLDEIWESGLKDASDILFT</sequence>
<comment type="subunit">
    <text evidence="8">Has multiple subunits with at least A(3), B(3), C, D, E, F, H, I and proteolipid K(x).</text>
</comment>
<evidence type="ECO:0000256" key="4">
    <source>
        <dbReference type="ARBA" id="ARBA00022781"/>
    </source>
</evidence>
<dbReference type="AlphaFoldDB" id="A0A0H1R1T3"/>
<dbReference type="GO" id="GO:0046961">
    <property type="term" value="F:proton-transporting ATPase activity, rotational mechanism"/>
    <property type="evidence" value="ECO:0007669"/>
    <property type="project" value="InterPro"/>
</dbReference>
<gene>
    <name evidence="8" type="primary">atpE</name>
    <name evidence="9" type="ORF">SZ63_00450</name>
</gene>
<keyword evidence="2 8" id="KW-0813">Transport</keyword>